<sequence length="66" mass="8061">HFLFFLFSYLMFFLVVSLMTFGYSLISEYLILSHCTTSEVLICRFVYISFVRLLFYTYFSPLHLYR</sequence>
<dbReference type="Proteomes" id="UP001233999">
    <property type="component" value="Unassembled WGS sequence"/>
</dbReference>
<reference evidence="2" key="1">
    <citation type="journal article" date="2023" name="IScience">
        <title>Live-bearing cockroach genome reveals convergent evolutionary mechanisms linked to viviparity in insects and beyond.</title>
        <authorList>
            <person name="Fouks B."/>
            <person name="Harrison M.C."/>
            <person name="Mikhailova A.A."/>
            <person name="Marchal E."/>
            <person name="English S."/>
            <person name="Carruthers M."/>
            <person name="Jennings E.C."/>
            <person name="Chiamaka E.L."/>
            <person name="Frigard R.A."/>
            <person name="Pippel M."/>
            <person name="Attardo G.M."/>
            <person name="Benoit J.B."/>
            <person name="Bornberg-Bauer E."/>
            <person name="Tobe S.S."/>
        </authorList>
    </citation>
    <scope>NUCLEOTIDE SEQUENCE</scope>
    <source>
        <strain evidence="2">Stay&amp;Tobe</strain>
    </source>
</reference>
<keyword evidence="3" id="KW-1185">Reference proteome</keyword>
<protein>
    <submittedName>
        <fullName evidence="2">Uncharacterized protein</fullName>
    </submittedName>
</protein>
<feature type="transmembrane region" description="Helical" evidence="1">
    <location>
        <begin position="6"/>
        <end position="26"/>
    </location>
</feature>
<evidence type="ECO:0000313" key="3">
    <source>
        <dbReference type="Proteomes" id="UP001233999"/>
    </source>
</evidence>
<proteinExistence type="predicted"/>
<dbReference type="AlphaFoldDB" id="A0AAD8EFY5"/>
<evidence type="ECO:0000256" key="1">
    <source>
        <dbReference type="SAM" id="Phobius"/>
    </source>
</evidence>
<comment type="caution">
    <text evidence="2">The sequence shown here is derived from an EMBL/GenBank/DDBJ whole genome shotgun (WGS) entry which is preliminary data.</text>
</comment>
<feature type="transmembrane region" description="Helical" evidence="1">
    <location>
        <begin position="38"/>
        <end position="59"/>
    </location>
</feature>
<gene>
    <name evidence="2" type="ORF">L9F63_018216</name>
</gene>
<keyword evidence="1" id="KW-1133">Transmembrane helix</keyword>
<keyword evidence="1" id="KW-0472">Membrane</keyword>
<feature type="non-terminal residue" evidence="2">
    <location>
        <position position="1"/>
    </location>
</feature>
<evidence type="ECO:0000313" key="2">
    <source>
        <dbReference type="EMBL" id="KAJ9588404.1"/>
    </source>
</evidence>
<reference evidence="2" key="2">
    <citation type="submission" date="2023-05" db="EMBL/GenBank/DDBJ databases">
        <authorList>
            <person name="Fouks B."/>
        </authorList>
    </citation>
    <scope>NUCLEOTIDE SEQUENCE</scope>
    <source>
        <strain evidence="2">Stay&amp;Tobe</strain>
        <tissue evidence="2">Testes</tissue>
    </source>
</reference>
<name>A0AAD8EFY5_DIPPU</name>
<keyword evidence="1" id="KW-0812">Transmembrane</keyword>
<accession>A0AAD8EFY5</accession>
<organism evidence="2 3">
    <name type="scientific">Diploptera punctata</name>
    <name type="common">Pacific beetle cockroach</name>
    <dbReference type="NCBI Taxonomy" id="6984"/>
    <lineage>
        <taxon>Eukaryota</taxon>
        <taxon>Metazoa</taxon>
        <taxon>Ecdysozoa</taxon>
        <taxon>Arthropoda</taxon>
        <taxon>Hexapoda</taxon>
        <taxon>Insecta</taxon>
        <taxon>Pterygota</taxon>
        <taxon>Neoptera</taxon>
        <taxon>Polyneoptera</taxon>
        <taxon>Dictyoptera</taxon>
        <taxon>Blattodea</taxon>
        <taxon>Blaberoidea</taxon>
        <taxon>Blaberidae</taxon>
        <taxon>Diplopterinae</taxon>
        <taxon>Diploptera</taxon>
    </lineage>
</organism>
<dbReference type="EMBL" id="JASPKZ010005683">
    <property type="protein sequence ID" value="KAJ9588404.1"/>
    <property type="molecule type" value="Genomic_DNA"/>
</dbReference>
<feature type="non-terminal residue" evidence="2">
    <location>
        <position position="66"/>
    </location>
</feature>